<comment type="cofactor">
    <cofactor evidence="1">
        <name>pantetheine 4'-phosphate</name>
        <dbReference type="ChEBI" id="CHEBI:47942"/>
    </cofactor>
</comment>
<evidence type="ECO:0000256" key="1">
    <source>
        <dbReference type="ARBA" id="ARBA00001957"/>
    </source>
</evidence>
<dbReference type="GO" id="GO:0003824">
    <property type="term" value="F:catalytic activity"/>
    <property type="evidence" value="ECO:0007669"/>
    <property type="project" value="InterPro"/>
</dbReference>
<dbReference type="OrthoDB" id="599826at2"/>
<dbReference type="InterPro" id="IPR023213">
    <property type="entry name" value="CAT-like_dom_sf"/>
</dbReference>
<keyword evidence="7" id="KW-1185">Reference proteome</keyword>
<dbReference type="SUPFAM" id="SSF56801">
    <property type="entry name" value="Acetyl-CoA synthetase-like"/>
    <property type="match status" value="1"/>
</dbReference>
<evidence type="ECO:0000313" key="6">
    <source>
        <dbReference type="EMBL" id="SEM77768.1"/>
    </source>
</evidence>
<evidence type="ECO:0000259" key="5">
    <source>
        <dbReference type="PROSITE" id="PS50075"/>
    </source>
</evidence>
<dbReference type="Pfam" id="PF13193">
    <property type="entry name" value="AMP-binding_C"/>
    <property type="match status" value="1"/>
</dbReference>
<dbReference type="PROSITE" id="PS00012">
    <property type="entry name" value="PHOSPHOPANTETHEINE"/>
    <property type="match status" value="1"/>
</dbReference>
<dbReference type="InterPro" id="IPR001242">
    <property type="entry name" value="Condensation_dom"/>
</dbReference>
<dbReference type="InterPro" id="IPR010071">
    <property type="entry name" value="AA_adenyl_dom"/>
</dbReference>
<proteinExistence type="inferred from homology"/>
<dbReference type="InterPro" id="IPR006162">
    <property type="entry name" value="Ppantetheine_attach_site"/>
</dbReference>
<dbReference type="PANTHER" id="PTHR45527">
    <property type="entry name" value="NONRIBOSOMAL PEPTIDE SYNTHETASE"/>
    <property type="match status" value="1"/>
</dbReference>
<evidence type="ECO:0000313" key="7">
    <source>
        <dbReference type="Proteomes" id="UP000198984"/>
    </source>
</evidence>
<dbReference type="InterPro" id="IPR045851">
    <property type="entry name" value="AMP-bd_C_sf"/>
</dbReference>
<keyword evidence="4" id="KW-0597">Phosphoprotein</keyword>
<dbReference type="PROSITE" id="PS50075">
    <property type="entry name" value="CARRIER"/>
    <property type="match status" value="1"/>
</dbReference>
<dbReference type="RefSeq" id="WP_089917431.1">
    <property type="nucleotide sequence ID" value="NZ_FOBB01000006.1"/>
</dbReference>
<dbReference type="Pfam" id="PF00501">
    <property type="entry name" value="AMP-binding"/>
    <property type="match status" value="1"/>
</dbReference>
<evidence type="ECO:0000256" key="4">
    <source>
        <dbReference type="ARBA" id="ARBA00022553"/>
    </source>
</evidence>
<dbReference type="FunFam" id="1.10.1200.10:FF:000005">
    <property type="entry name" value="Nonribosomal peptide synthetase 1"/>
    <property type="match status" value="1"/>
</dbReference>
<accession>A0A1H8B6U8</accession>
<dbReference type="InterPro" id="IPR036736">
    <property type="entry name" value="ACP-like_sf"/>
</dbReference>
<dbReference type="Gene3D" id="3.40.50.980">
    <property type="match status" value="2"/>
</dbReference>
<dbReference type="Gene3D" id="3.30.559.10">
    <property type="entry name" value="Chloramphenicol acetyltransferase-like domain"/>
    <property type="match status" value="2"/>
</dbReference>
<dbReference type="InterPro" id="IPR000873">
    <property type="entry name" value="AMP-dep_synth/lig_dom"/>
</dbReference>
<dbReference type="InterPro" id="IPR025110">
    <property type="entry name" value="AMP-bd_C"/>
</dbReference>
<comment type="similarity">
    <text evidence="2">Belongs to the ATP-dependent AMP-binding enzyme family.</text>
</comment>
<dbReference type="Gene3D" id="1.10.1200.10">
    <property type="entry name" value="ACP-like"/>
    <property type="match status" value="1"/>
</dbReference>
<dbReference type="GO" id="GO:0043041">
    <property type="term" value="P:amino acid activation for nonribosomal peptide biosynthetic process"/>
    <property type="evidence" value="ECO:0007669"/>
    <property type="project" value="TreeGrafter"/>
</dbReference>
<organism evidence="6 7">
    <name type="scientific">Chitinophaga rupis</name>
    <dbReference type="NCBI Taxonomy" id="573321"/>
    <lineage>
        <taxon>Bacteria</taxon>
        <taxon>Pseudomonadati</taxon>
        <taxon>Bacteroidota</taxon>
        <taxon>Chitinophagia</taxon>
        <taxon>Chitinophagales</taxon>
        <taxon>Chitinophagaceae</taxon>
        <taxon>Chitinophaga</taxon>
    </lineage>
</organism>
<dbReference type="Gene3D" id="3.30.300.30">
    <property type="match status" value="1"/>
</dbReference>
<evidence type="ECO:0000256" key="3">
    <source>
        <dbReference type="ARBA" id="ARBA00022450"/>
    </source>
</evidence>
<dbReference type="InterPro" id="IPR020806">
    <property type="entry name" value="PKS_PP-bd"/>
</dbReference>
<dbReference type="FunFam" id="3.30.300.30:FF:000010">
    <property type="entry name" value="Enterobactin synthetase component F"/>
    <property type="match status" value="1"/>
</dbReference>
<keyword evidence="3" id="KW-0596">Phosphopantetheine</keyword>
<dbReference type="Pfam" id="PF00550">
    <property type="entry name" value="PP-binding"/>
    <property type="match status" value="1"/>
</dbReference>
<dbReference type="Pfam" id="PF00668">
    <property type="entry name" value="Condensation"/>
    <property type="match status" value="2"/>
</dbReference>
<dbReference type="PROSITE" id="PS00455">
    <property type="entry name" value="AMP_BINDING"/>
    <property type="match status" value="1"/>
</dbReference>
<dbReference type="Proteomes" id="UP000198984">
    <property type="component" value="Unassembled WGS sequence"/>
</dbReference>
<feature type="domain" description="Carrier" evidence="5">
    <location>
        <begin position="952"/>
        <end position="1028"/>
    </location>
</feature>
<dbReference type="EMBL" id="FOBB01000006">
    <property type="protein sequence ID" value="SEM77768.1"/>
    <property type="molecule type" value="Genomic_DNA"/>
</dbReference>
<reference evidence="6 7" key="1">
    <citation type="submission" date="2016-10" db="EMBL/GenBank/DDBJ databases">
        <authorList>
            <person name="de Groot N.N."/>
        </authorList>
    </citation>
    <scope>NUCLEOTIDE SEQUENCE [LARGE SCALE GENOMIC DNA]</scope>
    <source>
        <strain evidence="6 7">DSM 21039</strain>
    </source>
</reference>
<dbReference type="PANTHER" id="PTHR45527:SF1">
    <property type="entry name" value="FATTY ACID SYNTHASE"/>
    <property type="match status" value="1"/>
</dbReference>
<dbReference type="SMART" id="SM00823">
    <property type="entry name" value="PKS_PP"/>
    <property type="match status" value="1"/>
</dbReference>
<gene>
    <name evidence="6" type="ORF">SAMN04488505_106117</name>
</gene>
<name>A0A1H8B6U8_9BACT</name>
<sequence length="1462" mass="166122">MRLSLPQQDVYYEQLLYPGEPIYNIGAKISIKGPLRYEALNQAYITLIDQHDAYRSIVVQDHNEAQIAVLPEHGSVLQFLDLSGEEDADTQANRYMQETFTKAFDFNDRTLLHRFVLIKVSDSFHYLFSMYHHIITDGWGTSLMFQRWVKNYNELITTGSITPQTLYTYSDFVADDGVYAASAEFEEDKQYWKGRFGNLPERLFQKIDPQLYINKSSRKELIVPRPLYNQLEALASTHKCSTFHVILALLYMYFGRRCQNRDFAIGLPVLNRGKSAFKKTVGLFMGVSTLRMQFSFDDTFEDLVCNIKQQLRQDYRHQRFPLGKLIQELDVFREKDRLFNITLSYEKQNYADQFLDTQTRVVPLTHGAERVALAIYIREFDEAEDVKIDFDYHINYFDEATISGIIMHFEQLLQQVCADPKQQLSGYKYLTRAEEEQLLYTFNQTQWEYPRELTFLSFFDQQVKDRAEYIAIVDDEFTYTYRQLDEWSTRIANRLLTYPAIKEKAPVAVLMPRSANLVVTLLGILKAGTAYIPLDPDFPQARLQYIADHSRAACIIGAQDQQHIISSAISFICIDDLTGDQQQAVVLPGVTAADTAYIIYTSGSTGAPKGVEIGHRSLLNFLLSIQQRPGITAQDTFFSVTTQSFDISILEFFAPLIAGAKLYIAPKQLQQDPVAMIAKLEAIRPNMIQATPGFYQILYNAGWKGNKGLTILCGGDLLSASLAEKLLGTCAALWNMYGPTETTIWSSTKHIQTPDDASNIGTPIHNTQFYILDEQLQPLPVGCPGAIYIGGEGLAKGYYKNEVLTAEKFIPHPFNPGQQIYETGDLGQWNSQGEIKFLGRNDNQVKIRGYRIELGEIEAKLNQLPAVRSSVVIAKKKTAQEAFLVAYIVPAQEPADTAALIKALQKELPEYMIPYIMIPVTDYPLTPNNKIDRKALAAREVQQPADAALQLDPETSLETALCRLFKEALEWEGKLGVTDNFFSMGGHSLNAMKVVNLVQQQLYYRVSLKDIFNHPTVQALAGRLREQGTVPPKGISSIADRPCYPVSPAQYALWLAAQQGRQRSVAYNVFVVYEITGKIDVARLEQAFTTLIAKYEILRTNFIEIEGIPHQKIGSTRFQIDIVPDTAAAYVNKAFDLENDLLLRVGLVKTAQGYLLAFSSHHIILDGWSMGELIREISQLYRAAGVQNQPLPFQFRDYVAWLQQTTQEWQQRNEWFWENYLLGYRWKTILPAAQGDEYAAAEHHFQWEGDFFESLKAAAHQQNSTLHTFLLTAFLTLLHKISGEPDLCIGTINSGRTIASLHNQVGMFVKTLPLRSRFKPQQSFAAQLRSVHNDLLEMDAHQDIPENIYNTLWPDILFVLQPPAFNYDHIVLDEEVQLQLHPVAPAYSRLPLLINFIEAKESLRCAVHYSTGKYDPETIALLFMRFESILTQVIAQAAVTTGNLDPALAFEKEQALDIHLNF</sequence>
<dbReference type="InterPro" id="IPR009081">
    <property type="entry name" value="PP-bd_ACP"/>
</dbReference>
<dbReference type="SUPFAM" id="SSF47336">
    <property type="entry name" value="ACP-like"/>
    <property type="match status" value="1"/>
</dbReference>
<protein>
    <submittedName>
        <fullName evidence="6">Amino acid adenylation domain-containing protein</fullName>
    </submittedName>
</protein>
<dbReference type="GO" id="GO:0044550">
    <property type="term" value="P:secondary metabolite biosynthetic process"/>
    <property type="evidence" value="ECO:0007669"/>
    <property type="project" value="TreeGrafter"/>
</dbReference>
<evidence type="ECO:0000256" key="2">
    <source>
        <dbReference type="ARBA" id="ARBA00006432"/>
    </source>
</evidence>
<dbReference type="Gene3D" id="2.30.38.10">
    <property type="entry name" value="Luciferase, Domain 3"/>
    <property type="match status" value="1"/>
</dbReference>
<dbReference type="STRING" id="573321.SAMN04488505_106117"/>
<dbReference type="Gene3D" id="3.30.559.30">
    <property type="entry name" value="Nonribosomal peptide synthetase, condensation domain"/>
    <property type="match status" value="2"/>
</dbReference>
<dbReference type="SUPFAM" id="SSF52777">
    <property type="entry name" value="CoA-dependent acyltransferases"/>
    <property type="match status" value="4"/>
</dbReference>
<dbReference type="FunFam" id="3.40.50.980:FF:000001">
    <property type="entry name" value="Non-ribosomal peptide synthetase"/>
    <property type="match status" value="1"/>
</dbReference>
<dbReference type="InterPro" id="IPR020845">
    <property type="entry name" value="AMP-binding_CS"/>
</dbReference>
<dbReference type="GO" id="GO:0031177">
    <property type="term" value="F:phosphopantetheine binding"/>
    <property type="evidence" value="ECO:0007669"/>
    <property type="project" value="InterPro"/>
</dbReference>
<dbReference type="NCBIfam" id="TIGR01733">
    <property type="entry name" value="AA-adenyl-dom"/>
    <property type="match status" value="1"/>
</dbReference>
<dbReference type="GO" id="GO:0005737">
    <property type="term" value="C:cytoplasm"/>
    <property type="evidence" value="ECO:0007669"/>
    <property type="project" value="TreeGrafter"/>
</dbReference>